<feature type="transmembrane region" description="Helical" evidence="6">
    <location>
        <begin position="81"/>
        <end position="103"/>
    </location>
</feature>
<dbReference type="PANTHER" id="PTHR30250:SF26">
    <property type="entry name" value="PSMA PROTEIN"/>
    <property type="match status" value="1"/>
</dbReference>
<dbReference type="InterPro" id="IPR050833">
    <property type="entry name" value="Poly_Biosynth_Transport"/>
</dbReference>
<gene>
    <name evidence="7" type="ORF">FOB44_18865</name>
</gene>
<feature type="transmembrane region" description="Helical" evidence="6">
    <location>
        <begin position="404"/>
        <end position="425"/>
    </location>
</feature>
<keyword evidence="8" id="KW-1185">Reference proteome</keyword>
<evidence type="ECO:0000256" key="5">
    <source>
        <dbReference type="ARBA" id="ARBA00023136"/>
    </source>
</evidence>
<protein>
    <recommendedName>
        <fullName evidence="9">Polysaccharide biosynthesis protein</fullName>
    </recommendedName>
</protein>
<evidence type="ECO:0000256" key="3">
    <source>
        <dbReference type="ARBA" id="ARBA00022692"/>
    </source>
</evidence>
<evidence type="ECO:0000256" key="1">
    <source>
        <dbReference type="ARBA" id="ARBA00004651"/>
    </source>
</evidence>
<feature type="transmembrane region" description="Helical" evidence="6">
    <location>
        <begin position="467"/>
        <end position="489"/>
    </location>
</feature>
<dbReference type="EMBL" id="CP050995">
    <property type="protein sequence ID" value="QIY92587.1"/>
    <property type="molecule type" value="Genomic_DNA"/>
</dbReference>
<feature type="transmembrane region" description="Helical" evidence="6">
    <location>
        <begin position="372"/>
        <end position="392"/>
    </location>
</feature>
<feature type="transmembrane region" description="Helical" evidence="6">
    <location>
        <begin position="222"/>
        <end position="243"/>
    </location>
</feature>
<organism evidence="7 8">
    <name type="scientific">Chryseobacterium gallinarum</name>
    <dbReference type="NCBI Taxonomy" id="1324352"/>
    <lineage>
        <taxon>Bacteria</taxon>
        <taxon>Pseudomonadati</taxon>
        <taxon>Bacteroidota</taxon>
        <taxon>Flavobacteriia</taxon>
        <taxon>Flavobacteriales</taxon>
        <taxon>Weeksellaceae</taxon>
        <taxon>Chryseobacterium group</taxon>
        <taxon>Chryseobacterium</taxon>
    </lineage>
</organism>
<feature type="transmembrane region" description="Helical" evidence="6">
    <location>
        <begin position="182"/>
        <end position="202"/>
    </location>
</feature>
<dbReference type="RefSeq" id="WP_168239467.1">
    <property type="nucleotide sequence ID" value="NZ_CP050995.1"/>
</dbReference>
<sequence>MSQIKKNLFFNIITLAVNIAVGFFYTPYLVKSLGILAYGVLPLAMILNQYISILTTSLTGTLTRFYAVEINKKKYENASSYLNGALFVILGIIVFCLPILFFVLWKIDTLFNIPTSLISSAKILFFFTFLGFFSSLITSFFSIVLYADNRLDLLNKINIIRTSSKVLLNVLFFTIISVDIKYVGIGNFIGETIVAIYTYFLFRIIIDKNIKLNFRKIQKNIFSSLLIMTLWVIIHQIGDLAIYKTDILFVNKFWSVKESGILGAISDFGSYIMLLIGVISSLFGPLILIAYSKGNHEEVKNMALSNCLLIGLITSLIVALLIGFSAEFLRLWLGKEYLSYHSWLDFKLISLPFYAASGVFAFVYRSWNKVKFPAIMTVVIGLITIVMTYSISIYSKSSVDGIEYILISNSVLSLLQTYILGGFMIKIIYPDIKVSSLIYIGLKFLAIMLIIIVLSKVTTAYFEVDNWFKFIICIGIIGIIGVLFVYFIFINKNDRKYLLDLILKK</sequence>
<evidence type="ECO:0000313" key="7">
    <source>
        <dbReference type="EMBL" id="QIY92587.1"/>
    </source>
</evidence>
<evidence type="ECO:0000256" key="6">
    <source>
        <dbReference type="SAM" id="Phobius"/>
    </source>
</evidence>
<comment type="subcellular location">
    <subcellularLocation>
        <location evidence="1">Cell membrane</location>
        <topology evidence="1">Multi-pass membrane protein</topology>
    </subcellularLocation>
</comment>
<evidence type="ECO:0000256" key="4">
    <source>
        <dbReference type="ARBA" id="ARBA00022989"/>
    </source>
</evidence>
<reference evidence="7 8" key="1">
    <citation type="submission" date="2019-09" db="EMBL/GenBank/DDBJ databases">
        <title>FDA dAtabase for Regulatory Grade micrObial Sequences (FDA-ARGOS): Supporting development and validation of Infectious Disease Dx tests.</title>
        <authorList>
            <person name="Sciortino C."/>
            <person name="Tallon L."/>
            <person name="Sadzewicz L."/>
            <person name="Vavikolanu K."/>
            <person name="Mehta A."/>
            <person name="Aluvathingal J."/>
            <person name="Nadendla S."/>
            <person name="Nandy P."/>
            <person name="Geyer C."/>
            <person name="Yan Y."/>
            <person name="Sichtig H."/>
        </authorList>
    </citation>
    <scope>NUCLEOTIDE SEQUENCE [LARGE SCALE GENOMIC DNA]</scope>
    <source>
        <strain evidence="7 8">FDAARGOS_636</strain>
    </source>
</reference>
<evidence type="ECO:0008006" key="9">
    <source>
        <dbReference type="Google" id="ProtNLM"/>
    </source>
</evidence>
<accession>A0ABX6KVG8</accession>
<evidence type="ECO:0000313" key="8">
    <source>
        <dbReference type="Proteomes" id="UP000501570"/>
    </source>
</evidence>
<evidence type="ECO:0000256" key="2">
    <source>
        <dbReference type="ARBA" id="ARBA00022475"/>
    </source>
</evidence>
<dbReference type="PANTHER" id="PTHR30250">
    <property type="entry name" value="PST FAMILY PREDICTED COLANIC ACID TRANSPORTER"/>
    <property type="match status" value="1"/>
</dbReference>
<feature type="transmembrane region" description="Helical" evidence="6">
    <location>
        <begin position="7"/>
        <end position="29"/>
    </location>
</feature>
<name>A0ABX6KVG8_CHRGL</name>
<feature type="transmembrane region" description="Helical" evidence="6">
    <location>
        <begin position="437"/>
        <end position="455"/>
    </location>
</feature>
<feature type="transmembrane region" description="Helical" evidence="6">
    <location>
        <begin position="268"/>
        <end position="291"/>
    </location>
</feature>
<proteinExistence type="predicted"/>
<keyword evidence="5 6" id="KW-0472">Membrane</keyword>
<keyword evidence="2" id="KW-1003">Cell membrane</keyword>
<feature type="transmembrane region" description="Helical" evidence="6">
    <location>
        <begin position="159"/>
        <end position="176"/>
    </location>
</feature>
<feature type="transmembrane region" description="Helical" evidence="6">
    <location>
        <begin position="35"/>
        <end position="60"/>
    </location>
</feature>
<keyword evidence="4 6" id="KW-1133">Transmembrane helix</keyword>
<keyword evidence="3 6" id="KW-0812">Transmembrane</keyword>
<feature type="transmembrane region" description="Helical" evidence="6">
    <location>
        <begin position="303"/>
        <end position="326"/>
    </location>
</feature>
<feature type="transmembrane region" description="Helical" evidence="6">
    <location>
        <begin position="346"/>
        <end position="365"/>
    </location>
</feature>
<dbReference type="Proteomes" id="UP000501570">
    <property type="component" value="Chromosome"/>
</dbReference>
<feature type="transmembrane region" description="Helical" evidence="6">
    <location>
        <begin position="123"/>
        <end position="147"/>
    </location>
</feature>